<organism evidence="2 3">
    <name type="scientific">Thiospirochaeta perfilievii</name>
    <dbReference type="NCBI Taxonomy" id="252967"/>
    <lineage>
        <taxon>Bacteria</taxon>
        <taxon>Pseudomonadati</taxon>
        <taxon>Spirochaetota</taxon>
        <taxon>Spirochaetia</taxon>
        <taxon>Spirochaetales</taxon>
        <taxon>Spirochaetaceae</taxon>
        <taxon>Thiospirochaeta</taxon>
    </lineage>
</organism>
<evidence type="ECO:0000313" key="2">
    <source>
        <dbReference type="EMBL" id="QEN06216.1"/>
    </source>
</evidence>
<reference evidence="2 3" key="1">
    <citation type="submission" date="2019-02" db="EMBL/GenBank/DDBJ databases">
        <authorList>
            <person name="Fomenkov A."/>
            <person name="Dubinina G."/>
            <person name="Grabovich M."/>
            <person name="Vincze T."/>
            <person name="Roberts R.J."/>
        </authorList>
    </citation>
    <scope>NUCLEOTIDE SEQUENCE [LARGE SCALE GENOMIC DNA]</scope>
    <source>
        <strain evidence="2 3">P</strain>
    </source>
</reference>
<feature type="signal peptide" evidence="1">
    <location>
        <begin position="1"/>
        <end position="18"/>
    </location>
</feature>
<dbReference type="KEGG" id="sper:EW093_16485"/>
<reference evidence="2 3" key="2">
    <citation type="submission" date="2019-09" db="EMBL/GenBank/DDBJ databases">
        <title>Complete Genome Sequence and Methylome Analysis of free living Spirochaetas.</title>
        <authorList>
            <person name="Leshcheva N."/>
            <person name="Mikheeva N."/>
        </authorList>
    </citation>
    <scope>NUCLEOTIDE SEQUENCE [LARGE SCALE GENOMIC DNA]</scope>
    <source>
        <strain evidence="2 3">P</strain>
    </source>
</reference>
<sequence length="446" mass="52249">MKYYIFITLLLSFSFTFSNENIFENSYELYGVSNLTDQAMIRSRSGDDYFFGISQGNLIAKKKAVNSSYFDTYYLDFGLFDIDIIHGVKSVNFSNDNNILLIHCRSNSTNYILLFRFINNSLVLVRDIYQSDSIIKFKSIKLLFDEAIFIIYEKSKIILLNYYLNKDEVLKNSIPIDGDYEKDIVYTDVAYNINISLILRDKKSYQLWHFYIHNKEVVSKYIKEMPINDIKSFSIIQTTPKILLYSEDKELSTYYYFKNKGLMYFEVDNYSKEGLNYYSNRLNNYLALYSGEKLFSLDTFEELDPDQYIIDSSIKYAFEDIKITSTGEIISVESNTQSYQIDTSVINNYFLLNKFLFTIKDSGISKTLSLNYLSKEGIVNFSEIEMNNFVLNSGLLDYKPGLFILPIENLYIIEKNWDYLFSDHPPIIFDNYILFSIANVKYIGAL</sequence>
<name>A0A5C1QI51_9SPIO</name>
<keyword evidence="3" id="KW-1185">Reference proteome</keyword>
<protein>
    <submittedName>
        <fullName evidence="2">Uncharacterized protein</fullName>
    </submittedName>
</protein>
<dbReference type="EMBL" id="CP035807">
    <property type="protein sequence ID" value="QEN06216.1"/>
    <property type="molecule type" value="Genomic_DNA"/>
</dbReference>
<evidence type="ECO:0000256" key="1">
    <source>
        <dbReference type="SAM" id="SignalP"/>
    </source>
</evidence>
<gene>
    <name evidence="2" type="ORF">EW093_16485</name>
</gene>
<dbReference type="Proteomes" id="UP000323824">
    <property type="component" value="Chromosome"/>
</dbReference>
<dbReference type="RefSeq" id="WP_149569449.1">
    <property type="nucleotide sequence ID" value="NZ_CP035807.1"/>
</dbReference>
<keyword evidence="1" id="KW-0732">Signal</keyword>
<feature type="chain" id="PRO_5022904865" evidence="1">
    <location>
        <begin position="19"/>
        <end position="446"/>
    </location>
</feature>
<dbReference type="AlphaFoldDB" id="A0A5C1QI51"/>
<proteinExistence type="predicted"/>
<evidence type="ECO:0000313" key="3">
    <source>
        <dbReference type="Proteomes" id="UP000323824"/>
    </source>
</evidence>
<accession>A0A5C1QI51</accession>